<reference evidence="10" key="1">
    <citation type="submission" date="2023-07" db="EMBL/GenBank/DDBJ databases">
        <authorList>
            <consortium name="CYATHOMIX"/>
        </authorList>
    </citation>
    <scope>NUCLEOTIDE SEQUENCE</scope>
    <source>
        <strain evidence="10">N/A</strain>
    </source>
</reference>
<dbReference type="PANTHER" id="PTHR14222:SF1">
    <property type="entry name" value="CONDENSIN-2 COMPLEX SUBUNIT D3"/>
    <property type="match status" value="1"/>
</dbReference>
<comment type="caution">
    <text evidence="10">The sequence shown here is derived from an EMBL/GenBank/DDBJ whole genome shotgun (WGS) entry which is preliminary data.</text>
</comment>
<dbReference type="GO" id="GO:0042393">
    <property type="term" value="F:histone binding"/>
    <property type="evidence" value="ECO:0007669"/>
    <property type="project" value="TreeGrafter"/>
</dbReference>
<dbReference type="SUPFAM" id="SSF48371">
    <property type="entry name" value="ARM repeat"/>
    <property type="match status" value="1"/>
</dbReference>
<gene>
    <name evidence="10" type="ORF">CYNAS_LOCUS22444</name>
</gene>
<feature type="region of interest" description="Disordered" evidence="8">
    <location>
        <begin position="1748"/>
        <end position="1799"/>
    </location>
</feature>
<dbReference type="Proteomes" id="UP001176961">
    <property type="component" value="Unassembled WGS sequence"/>
</dbReference>
<proteinExistence type="predicted"/>
<keyword evidence="3" id="KW-0498">Mitosis</keyword>
<evidence type="ECO:0000256" key="1">
    <source>
        <dbReference type="ARBA" id="ARBA00004123"/>
    </source>
</evidence>
<dbReference type="InterPro" id="IPR032682">
    <property type="entry name" value="Cnd1_C"/>
</dbReference>
<dbReference type="InterPro" id="IPR026971">
    <property type="entry name" value="CND1/NCAPD3"/>
</dbReference>
<keyword evidence="4" id="KW-0226">DNA condensation</keyword>
<feature type="coiled-coil region" evidence="7">
    <location>
        <begin position="1167"/>
        <end position="1194"/>
    </location>
</feature>
<dbReference type="InterPro" id="IPR011989">
    <property type="entry name" value="ARM-like"/>
</dbReference>
<dbReference type="GO" id="GO:0007076">
    <property type="term" value="P:mitotic chromosome condensation"/>
    <property type="evidence" value="ECO:0007669"/>
    <property type="project" value="InterPro"/>
</dbReference>
<dbReference type="Pfam" id="PF12717">
    <property type="entry name" value="Cnd1"/>
    <property type="match status" value="1"/>
</dbReference>
<keyword evidence="6" id="KW-0131">Cell cycle</keyword>
<evidence type="ECO:0000313" key="10">
    <source>
        <dbReference type="EMBL" id="CAJ0610461.1"/>
    </source>
</evidence>
<keyword evidence="2" id="KW-0132">Cell division</keyword>
<dbReference type="GO" id="GO:0000796">
    <property type="term" value="C:condensin complex"/>
    <property type="evidence" value="ECO:0007669"/>
    <property type="project" value="TreeGrafter"/>
</dbReference>
<evidence type="ECO:0000256" key="4">
    <source>
        <dbReference type="ARBA" id="ARBA00023067"/>
    </source>
</evidence>
<evidence type="ECO:0000256" key="8">
    <source>
        <dbReference type="SAM" id="MobiDB-lite"/>
    </source>
</evidence>
<evidence type="ECO:0000313" key="11">
    <source>
        <dbReference type="Proteomes" id="UP001176961"/>
    </source>
</evidence>
<keyword evidence="5" id="KW-0539">Nucleus</keyword>
<feature type="domain" description="Condensin complex subunit 1 C-terminal" evidence="9">
    <location>
        <begin position="1347"/>
        <end position="1512"/>
    </location>
</feature>
<feature type="compositionally biased region" description="Basic and acidic residues" evidence="8">
    <location>
        <begin position="748"/>
        <end position="769"/>
    </location>
</feature>
<dbReference type="GO" id="GO:0000779">
    <property type="term" value="C:condensed chromosome, centromeric region"/>
    <property type="evidence" value="ECO:0007669"/>
    <property type="project" value="TreeGrafter"/>
</dbReference>
<comment type="subcellular location">
    <subcellularLocation>
        <location evidence="1">Nucleus</location>
    </subcellularLocation>
</comment>
<evidence type="ECO:0000256" key="5">
    <source>
        <dbReference type="ARBA" id="ARBA00023242"/>
    </source>
</evidence>
<feature type="compositionally biased region" description="Basic and acidic residues" evidence="8">
    <location>
        <begin position="778"/>
        <end position="789"/>
    </location>
</feature>
<evidence type="ECO:0000256" key="7">
    <source>
        <dbReference type="SAM" id="Coils"/>
    </source>
</evidence>
<keyword evidence="7" id="KW-0175">Coiled coil</keyword>
<name>A0AA36MF99_CYLNA</name>
<protein>
    <recommendedName>
        <fullName evidence="9">Condensin complex subunit 1 C-terminal domain-containing protein</fullName>
    </recommendedName>
</protein>
<sequence length="1872" mass="212168">MKGFVSRSRVWLGHIDSLHQLELRTPSRLELPYLTDQANGPTPFQPQRQRMGLHQSYCQICRYSSSEEDLRQVANIKQAQVVPLNGASNYAVPSTIPFFTMSDIHKEILQKHYRRTLLEQRPDVFHKTMLMCIQSSPKLNEIIACQMYCYRDLTKWPKLNKLSQAQCSFFDRLICELHLDSIAVSEAVYQLGIIHYRFAQYGLKPHFLDIWRQHFEDLLQKVKFEDSSEKAIFIEAMKILARYVGETMNLAYSRCQQNAALKAKEEMDKSLFGTADAKLSILDLSVLGTFVVHCTMSCIAELKKLLSSEFSSMEDISNEWVQSSIDGNYHEFATISAIFKPSFYEDDRATMRLRQLSNSLERFLEDCDDSEIWTEMTNIELSGKQLCVLLWYAVEWALEKDSTFDAFEKGVLASCAYLRLASITGSNAYSIFNPHLYQKCLLLFRSLYRCLTYDARAMTSTTKQKQKRKRQEVTNDNVESAEETFAAAFFDKGEVKHLLEMSTEALFTFLNKVPLSGYSGMSHETAVLIRDLGRIDIQTNAKVGIVKSLVIFKDLRKFVDRSFALMHLLIDERHTPDGYIVYSRIVYPRLAYWTFDCAVIPSSSTIPVIFNVWKDLMVAFIKERAQVGNLRELTTAFKVLENLYQRCTDRLDYRTRLAQSVFSVLQVLPRIFHYEFVQRIDCFSRSQKVSVRNFTTEITPLILTNFVFTDPEPGFYDEMDNIYVNTVGVEANTTSRSSIPPEDEQNVDGDKSDSESDSSERQKSKDRCGLHGGSSSETGKRGETLPKKTPERVPVLPALYTCIIRCCLDKASSVRVRAMYHLAALLSHVELRVQLCNRATLMFEESPKIFVGGFNVNEKEAEEDEEEIDEMMFLDDSEITIDNVMLHIILTGIGDDTAGVRKYSLMALQAFFPSLEQPHEVASAVECVKDRCLDSSLMVRKQAAEVLSYLFNTFSQHREALLNAWLGAVLPMINDSEQSVQQLISQTVTKTVLDPLLGLADDTKLWKLLHAVEMENNNRRLLARAFTHQHLEKNVASDIVKALNHKLDECPEHSNVIWMLLADLGTILKVEPHKAVSAWYAFEDDDQNSRVRYVTQVLARGSASITKNDKKSLIGDFENKIANFRIHAPNISSAYCCLAELLDGVREEGAGKSRLKSFGKQVLNTCRVKIRESLLAIEEELDEENSQRLALREILLIRMVVTIGEVVQLSPELMRTGLRHFDALKTVLASDIFNDDELPVINSAVPSLAPSPSSSRAPSPAQSVASSEGGSSQPASSASQPTSVQSGPVIPQHIVKEAMSNRRPLLTAPVRAYAVCTIGKFCLMDEKIAKATIPVFVKQLKLNPDHVIRNNIAMVVCDLCKRYTLMVDRYSPIVAACLKDRSTLVRQQVLESLTSLIKEQYIRWEGQIMYRFVSTILDENEIISDYAKFCLRDVLLLQFPSLFENHFIECLMYFNNVPMDSEREAANPLDQAHRVCLHGLENLENRMAIYKFMISTFDDPRKFTLMAQICTQIFCPLMNGKIKYEDRAVQDLVKDALLVMSLREIKLNMDVGRTPDEEEEPPTAVVAAAKDIIVNAFRKAMLDYVMPTLLDLRMYLNERRSGLRKYLYAVFRVICREHKEQIDAFLDGDQQLKAEVEYDIRKYEQHLRAERAAVKRRAEKAALERRLSRRSLGAARHPDNHQALDIGTSVRNSGRDLAEDLKMNEEKEYSSHKSEDSMGRSNAAGAVPVIPFGESAPQRDAVTEGIKNSENEDKDHGQDHAETAEKENFVKPSGSILQNQSRPLASASSRSADQLAARTPMSSTISSAYNGWCARAASTPVKESGDLTFADLNLSAIPSSSEESLKFVKKSVRERTLLTKVDEGTSCDNEEV</sequence>
<dbReference type="GO" id="GO:0010032">
    <property type="term" value="P:meiotic chromosome condensation"/>
    <property type="evidence" value="ECO:0007669"/>
    <property type="project" value="TreeGrafter"/>
</dbReference>
<evidence type="ECO:0000256" key="6">
    <source>
        <dbReference type="ARBA" id="ARBA00023306"/>
    </source>
</evidence>
<evidence type="ECO:0000259" key="9">
    <source>
        <dbReference type="Pfam" id="PF12717"/>
    </source>
</evidence>
<feature type="region of interest" description="Disordered" evidence="8">
    <location>
        <begin position="1669"/>
        <end position="1692"/>
    </location>
</feature>
<dbReference type="EMBL" id="CATQJL010000326">
    <property type="protein sequence ID" value="CAJ0610461.1"/>
    <property type="molecule type" value="Genomic_DNA"/>
</dbReference>
<organism evidence="10 11">
    <name type="scientific">Cylicocyclus nassatus</name>
    <name type="common">Nematode worm</name>
    <dbReference type="NCBI Taxonomy" id="53992"/>
    <lineage>
        <taxon>Eukaryota</taxon>
        <taxon>Metazoa</taxon>
        <taxon>Ecdysozoa</taxon>
        <taxon>Nematoda</taxon>
        <taxon>Chromadorea</taxon>
        <taxon>Rhabditida</taxon>
        <taxon>Rhabditina</taxon>
        <taxon>Rhabditomorpha</taxon>
        <taxon>Strongyloidea</taxon>
        <taxon>Strongylidae</taxon>
        <taxon>Cylicocyclus</taxon>
    </lineage>
</organism>
<feature type="compositionally biased region" description="Basic and acidic residues" evidence="8">
    <location>
        <begin position="1748"/>
        <end position="1769"/>
    </location>
</feature>
<evidence type="ECO:0000256" key="3">
    <source>
        <dbReference type="ARBA" id="ARBA00022776"/>
    </source>
</evidence>
<keyword evidence="11" id="KW-1185">Reference proteome</keyword>
<feature type="region of interest" description="Disordered" evidence="8">
    <location>
        <begin position="733"/>
        <end position="789"/>
    </location>
</feature>
<dbReference type="PANTHER" id="PTHR14222">
    <property type="entry name" value="CONDENSIN"/>
    <property type="match status" value="1"/>
</dbReference>
<accession>A0AA36MF99</accession>
<feature type="compositionally biased region" description="Basic and acidic residues" evidence="8">
    <location>
        <begin position="1704"/>
        <end position="1718"/>
    </location>
</feature>
<dbReference type="Gene3D" id="1.25.10.10">
    <property type="entry name" value="Leucine-rich Repeat Variant"/>
    <property type="match status" value="2"/>
</dbReference>
<dbReference type="GO" id="GO:0005634">
    <property type="term" value="C:nucleus"/>
    <property type="evidence" value="ECO:0007669"/>
    <property type="project" value="UniProtKB-SubCell"/>
</dbReference>
<evidence type="ECO:0000256" key="2">
    <source>
        <dbReference type="ARBA" id="ARBA00022618"/>
    </source>
</evidence>
<dbReference type="InterPro" id="IPR016024">
    <property type="entry name" value="ARM-type_fold"/>
</dbReference>
<feature type="region of interest" description="Disordered" evidence="8">
    <location>
        <begin position="1704"/>
        <end position="1723"/>
    </location>
</feature>
<dbReference type="GO" id="GO:0051301">
    <property type="term" value="P:cell division"/>
    <property type="evidence" value="ECO:0007669"/>
    <property type="project" value="UniProtKB-KW"/>
</dbReference>
<feature type="region of interest" description="Disordered" evidence="8">
    <location>
        <begin position="1247"/>
        <end position="1287"/>
    </location>
</feature>